<dbReference type="Proteomes" id="UP000007721">
    <property type="component" value="Chromosome"/>
</dbReference>
<dbReference type="HOGENOM" id="CLU_134901_0_0_7"/>
<evidence type="ECO:0008006" key="3">
    <source>
        <dbReference type="Google" id="ProtNLM"/>
    </source>
</evidence>
<organism evidence="1 2">
    <name type="scientific">Geotalea daltonii (strain DSM 22248 / JCM 15807 / FRC-32)</name>
    <name type="common">Geobacter daltonii</name>
    <dbReference type="NCBI Taxonomy" id="316067"/>
    <lineage>
        <taxon>Bacteria</taxon>
        <taxon>Pseudomonadati</taxon>
        <taxon>Thermodesulfobacteriota</taxon>
        <taxon>Desulfuromonadia</taxon>
        <taxon>Geobacterales</taxon>
        <taxon>Geobacteraceae</taxon>
        <taxon>Geotalea</taxon>
    </lineage>
</organism>
<dbReference type="AlphaFoldDB" id="B9M586"/>
<dbReference type="PANTHER" id="PTHR36456">
    <property type="entry name" value="UPF0232 PROTEIN SCO3875"/>
    <property type="match status" value="1"/>
</dbReference>
<accession>B9M586</accession>
<dbReference type="RefSeq" id="WP_012646570.1">
    <property type="nucleotide sequence ID" value="NC_011979.1"/>
</dbReference>
<dbReference type="STRING" id="316067.Geob_1482"/>
<reference evidence="1 2" key="1">
    <citation type="submission" date="2009-01" db="EMBL/GenBank/DDBJ databases">
        <title>Complete sequence of Geobacter sp. FRC-32.</title>
        <authorList>
            <consortium name="US DOE Joint Genome Institute"/>
            <person name="Lucas S."/>
            <person name="Copeland A."/>
            <person name="Lapidus A."/>
            <person name="Glavina del Rio T."/>
            <person name="Dalin E."/>
            <person name="Tice H."/>
            <person name="Bruce D."/>
            <person name="Goodwin L."/>
            <person name="Pitluck S."/>
            <person name="Saunders E."/>
            <person name="Brettin T."/>
            <person name="Detter J.C."/>
            <person name="Han C."/>
            <person name="Larimer F."/>
            <person name="Land M."/>
            <person name="Hauser L."/>
            <person name="Kyrpides N."/>
            <person name="Ovchinnikova G."/>
            <person name="Kostka J."/>
            <person name="Richardson P."/>
        </authorList>
    </citation>
    <scope>NUCLEOTIDE SEQUENCE [LARGE SCALE GENOMIC DNA]</scope>
    <source>
        <strain evidence="2">DSM 22248 / JCM 15807 / FRC-32</strain>
    </source>
</reference>
<keyword evidence="2" id="KW-1185">Reference proteome</keyword>
<evidence type="ECO:0000313" key="1">
    <source>
        <dbReference type="EMBL" id="ACM19841.1"/>
    </source>
</evidence>
<dbReference type="Pfam" id="PF05258">
    <property type="entry name" value="DciA"/>
    <property type="match status" value="1"/>
</dbReference>
<name>B9M586_GEODF</name>
<dbReference type="KEGG" id="geo:Geob_1482"/>
<dbReference type="eggNOG" id="COG5512">
    <property type="taxonomic scope" value="Bacteria"/>
</dbReference>
<proteinExistence type="predicted"/>
<dbReference type="InterPro" id="IPR007922">
    <property type="entry name" value="DciA-like"/>
</dbReference>
<dbReference type="PANTHER" id="PTHR36456:SF1">
    <property type="entry name" value="UPF0232 PROTEIN SCO3875"/>
    <property type="match status" value="1"/>
</dbReference>
<sequence>MTDKRPRMKRPAAIADLLAEIFQDKPAGKRLKEGKIWLVWERSVGEQIAARARPAAFRDGTLTISVDNAPWMQQLTYLKEEIIARLNKNIGDEMVKEIYLKAGSAPLSNPHESPVPRQCRILTLEERQKIEENAAVISDPELREVISRLMGTHLKRN</sequence>
<dbReference type="EMBL" id="CP001390">
    <property type="protein sequence ID" value="ACM19841.1"/>
    <property type="molecule type" value="Genomic_DNA"/>
</dbReference>
<protein>
    <recommendedName>
        <fullName evidence="3">DUF721 domain-containing protein</fullName>
    </recommendedName>
</protein>
<gene>
    <name evidence="1" type="ordered locus">Geob_1482</name>
</gene>
<evidence type="ECO:0000313" key="2">
    <source>
        <dbReference type="Proteomes" id="UP000007721"/>
    </source>
</evidence>